<evidence type="ECO:0000256" key="2">
    <source>
        <dbReference type="SAM" id="Phobius"/>
    </source>
</evidence>
<accession>A0A7S0L7N8</accession>
<protein>
    <submittedName>
        <fullName evidence="3">Uncharacterized protein</fullName>
    </submittedName>
</protein>
<evidence type="ECO:0000256" key="1">
    <source>
        <dbReference type="SAM" id="MobiDB-lite"/>
    </source>
</evidence>
<name>A0A7S0L7N8_9EUKA</name>
<sequence>MGGGGAMYWPPTSESEREPSNRRLLPLSWKPPVEYHPPIMDDSPRNEKEKRRKEAGVIRERPRWIWWVGACLSIVALSTLGTTISVWRINRLDGVHEERRGAARVVHLILHGKSRKKTRFVVPEDVTWEEFMLGVQDRLQLSEVSRMAIHTSLGEEIMSIDDLVDGDNLIIHVDDAESR</sequence>
<keyword evidence="2" id="KW-1133">Transmembrane helix</keyword>
<feature type="compositionally biased region" description="Basic and acidic residues" evidence="1">
    <location>
        <begin position="42"/>
        <end position="54"/>
    </location>
</feature>
<feature type="transmembrane region" description="Helical" evidence="2">
    <location>
        <begin position="64"/>
        <end position="87"/>
    </location>
</feature>
<feature type="region of interest" description="Disordered" evidence="1">
    <location>
        <begin position="1"/>
        <end position="23"/>
    </location>
</feature>
<feature type="region of interest" description="Disordered" evidence="1">
    <location>
        <begin position="35"/>
        <end position="54"/>
    </location>
</feature>
<dbReference type="EMBL" id="HBEY01016685">
    <property type="protein sequence ID" value="CAD8604753.1"/>
    <property type="molecule type" value="Transcribed_RNA"/>
</dbReference>
<reference evidence="3" key="1">
    <citation type="submission" date="2021-01" db="EMBL/GenBank/DDBJ databases">
        <authorList>
            <person name="Corre E."/>
            <person name="Pelletier E."/>
            <person name="Niang G."/>
            <person name="Scheremetjew M."/>
            <person name="Finn R."/>
            <person name="Kale V."/>
            <person name="Holt S."/>
            <person name="Cochrane G."/>
            <person name="Meng A."/>
            <person name="Brown T."/>
            <person name="Cohen L."/>
        </authorList>
    </citation>
    <scope>NUCLEOTIDE SEQUENCE</scope>
    <source>
        <strain evidence="3">PLY182g</strain>
    </source>
</reference>
<keyword evidence="2" id="KW-0812">Transmembrane</keyword>
<dbReference type="AlphaFoldDB" id="A0A7S0L7N8"/>
<evidence type="ECO:0000313" key="3">
    <source>
        <dbReference type="EMBL" id="CAD8604753.1"/>
    </source>
</evidence>
<proteinExistence type="predicted"/>
<organism evidence="3">
    <name type="scientific">Coccolithus braarudii</name>
    <dbReference type="NCBI Taxonomy" id="221442"/>
    <lineage>
        <taxon>Eukaryota</taxon>
        <taxon>Haptista</taxon>
        <taxon>Haptophyta</taxon>
        <taxon>Prymnesiophyceae</taxon>
        <taxon>Coccolithales</taxon>
        <taxon>Coccolithaceae</taxon>
        <taxon>Coccolithus</taxon>
    </lineage>
</organism>
<gene>
    <name evidence="3" type="ORF">CPEL01642_LOCUS8088</name>
</gene>
<keyword evidence="2" id="KW-0472">Membrane</keyword>